<feature type="transmembrane region" description="Helical" evidence="1">
    <location>
        <begin position="40"/>
        <end position="61"/>
    </location>
</feature>
<accession>A0A9D4YRI3</accession>
<organism evidence="3 4">
    <name type="scientific">Rhipicephalus sanguineus</name>
    <name type="common">Brown dog tick</name>
    <name type="synonym">Ixodes sanguineus</name>
    <dbReference type="NCBI Taxonomy" id="34632"/>
    <lineage>
        <taxon>Eukaryota</taxon>
        <taxon>Metazoa</taxon>
        <taxon>Ecdysozoa</taxon>
        <taxon>Arthropoda</taxon>
        <taxon>Chelicerata</taxon>
        <taxon>Arachnida</taxon>
        <taxon>Acari</taxon>
        <taxon>Parasitiformes</taxon>
        <taxon>Ixodida</taxon>
        <taxon>Ixodoidea</taxon>
        <taxon>Ixodidae</taxon>
        <taxon>Rhipicephalinae</taxon>
        <taxon>Rhipicephalus</taxon>
        <taxon>Rhipicephalus</taxon>
    </lineage>
</organism>
<keyword evidence="1" id="KW-0472">Membrane</keyword>
<name>A0A9D4YRI3_RHISA</name>
<keyword evidence="4" id="KW-1185">Reference proteome</keyword>
<feature type="chain" id="PRO_5038473081" description="Secreted protein" evidence="2">
    <location>
        <begin position="25"/>
        <end position="87"/>
    </location>
</feature>
<evidence type="ECO:0000313" key="3">
    <source>
        <dbReference type="EMBL" id="KAH7985409.1"/>
    </source>
</evidence>
<dbReference type="AlphaFoldDB" id="A0A9D4YRI3"/>
<comment type="caution">
    <text evidence="3">The sequence shown here is derived from an EMBL/GenBank/DDBJ whole genome shotgun (WGS) entry which is preliminary data.</text>
</comment>
<reference evidence="3" key="2">
    <citation type="submission" date="2021-09" db="EMBL/GenBank/DDBJ databases">
        <authorList>
            <person name="Jia N."/>
            <person name="Wang J."/>
            <person name="Shi W."/>
            <person name="Du L."/>
            <person name="Sun Y."/>
            <person name="Zhan W."/>
            <person name="Jiang J."/>
            <person name="Wang Q."/>
            <person name="Zhang B."/>
            <person name="Ji P."/>
            <person name="Sakyi L.B."/>
            <person name="Cui X."/>
            <person name="Yuan T."/>
            <person name="Jiang B."/>
            <person name="Yang W."/>
            <person name="Lam T.T.-Y."/>
            <person name="Chang Q."/>
            <person name="Ding S."/>
            <person name="Wang X."/>
            <person name="Zhu J."/>
            <person name="Ruan X."/>
            <person name="Zhao L."/>
            <person name="Wei J."/>
            <person name="Que T."/>
            <person name="Du C."/>
            <person name="Cheng J."/>
            <person name="Dai P."/>
            <person name="Han X."/>
            <person name="Huang E."/>
            <person name="Gao Y."/>
            <person name="Liu J."/>
            <person name="Shao H."/>
            <person name="Ye R."/>
            <person name="Li L."/>
            <person name="Wei W."/>
            <person name="Wang X."/>
            <person name="Wang C."/>
            <person name="Huo Q."/>
            <person name="Li W."/>
            <person name="Guo W."/>
            <person name="Chen H."/>
            <person name="Chen S."/>
            <person name="Zhou L."/>
            <person name="Zhou L."/>
            <person name="Ni X."/>
            <person name="Tian J."/>
            <person name="Zhou Y."/>
            <person name="Sheng Y."/>
            <person name="Liu T."/>
            <person name="Pan Y."/>
            <person name="Xia L."/>
            <person name="Li J."/>
            <person name="Zhao F."/>
            <person name="Cao W."/>
        </authorList>
    </citation>
    <scope>NUCLEOTIDE SEQUENCE</scope>
    <source>
        <strain evidence="3">Rsan-2018</strain>
        <tissue evidence="3">Larvae</tissue>
    </source>
</reference>
<evidence type="ECO:0000313" key="4">
    <source>
        <dbReference type="Proteomes" id="UP000821837"/>
    </source>
</evidence>
<protein>
    <recommendedName>
        <fullName evidence="5">Secreted protein</fullName>
    </recommendedName>
</protein>
<evidence type="ECO:0008006" key="5">
    <source>
        <dbReference type="Google" id="ProtNLM"/>
    </source>
</evidence>
<feature type="signal peptide" evidence="2">
    <location>
        <begin position="1"/>
        <end position="24"/>
    </location>
</feature>
<sequence>MSNIRLMSPFWCQLVLLATTAVLAELDTSFGFGSSVVPGLLQLLGLSVFVKVVSSICLIFFSNIINLSLPARTDLTTVADVANATAP</sequence>
<gene>
    <name evidence="3" type="ORF">HPB52_025654</name>
</gene>
<evidence type="ECO:0000256" key="2">
    <source>
        <dbReference type="SAM" id="SignalP"/>
    </source>
</evidence>
<reference evidence="3" key="1">
    <citation type="journal article" date="2020" name="Cell">
        <title>Large-Scale Comparative Analyses of Tick Genomes Elucidate Their Genetic Diversity and Vector Capacities.</title>
        <authorList>
            <consortium name="Tick Genome and Microbiome Consortium (TIGMIC)"/>
            <person name="Jia N."/>
            <person name="Wang J."/>
            <person name="Shi W."/>
            <person name="Du L."/>
            <person name="Sun Y."/>
            <person name="Zhan W."/>
            <person name="Jiang J.F."/>
            <person name="Wang Q."/>
            <person name="Zhang B."/>
            <person name="Ji P."/>
            <person name="Bell-Sakyi L."/>
            <person name="Cui X.M."/>
            <person name="Yuan T.T."/>
            <person name="Jiang B.G."/>
            <person name="Yang W.F."/>
            <person name="Lam T.T."/>
            <person name="Chang Q.C."/>
            <person name="Ding S.J."/>
            <person name="Wang X.J."/>
            <person name="Zhu J.G."/>
            <person name="Ruan X.D."/>
            <person name="Zhao L."/>
            <person name="Wei J.T."/>
            <person name="Ye R.Z."/>
            <person name="Que T.C."/>
            <person name="Du C.H."/>
            <person name="Zhou Y.H."/>
            <person name="Cheng J.X."/>
            <person name="Dai P.F."/>
            <person name="Guo W.B."/>
            <person name="Han X.H."/>
            <person name="Huang E.J."/>
            <person name="Li L.F."/>
            <person name="Wei W."/>
            <person name="Gao Y.C."/>
            <person name="Liu J.Z."/>
            <person name="Shao H.Z."/>
            <person name="Wang X."/>
            <person name="Wang C.C."/>
            <person name="Yang T.C."/>
            <person name="Huo Q.B."/>
            <person name="Li W."/>
            <person name="Chen H.Y."/>
            <person name="Chen S.E."/>
            <person name="Zhou L.G."/>
            <person name="Ni X.B."/>
            <person name="Tian J.H."/>
            <person name="Sheng Y."/>
            <person name="Liu T."/>
            <person name="Pan Y.S."/>
            <person name="Xia L.Y."/>
            <person name="Li J."/>
            <person name="Zhao F."/>
            <person name="Cao W.C."/>
        </authorList>
    </citation>
    <scope>NUCLEOTIDE SEQUENCE</scope>
    <source>
        <strain evidence="3">Rsan-2018</strain>
    </source>
</reference>
<keyword evidence="1" id="KW-1133">Transmembrane helix</keyword>
<keyword evidence="2" id="KW-0732">Signal</keyword>
<dbReference type="Proteomes" id="UP000821837">
    <property type="component" value="Unassembled WGS sequence"/>
</dbReference>
<keyword evidence="1" id="KW-0812">Transmembrane</keyword>
<proteinExistence type="predicted"/>
<dbReference type="EMBL" id="JABSTV010000940">
    <property type="protein sequence ID" value="KAH7985409.1"/>
    <property type="molecule type" value="Genomic_DNA"/>
</dbReference>
<evidence type="ECO:0000256" key="1">
    <source>
        <dbReference type="SAM" id="Phobius"/>
    </source>
</evidence>